<evidence type="ECO:0000313" key="1">
    <source>
        <dbReference type="EMBL" id="GIH07892.1"/>
    </source>
</evidence>
<sequence length="528" mass="59507">MLVADISGDFEIHLTAVYGDELEGFARDHGWKFSHIELDRGVWKSQPMVSVRRRGTLDELWEMMRIWRGMLIDAAAQIVRVKIEAAPSNEGVPQTDGDAGGEPQGRYFEHHVKLVLSDAATDRLAALAQLIAPHGARLSRNARRQRPDGRHERFVTQRCHRVGRVTARQELDALLEALRMDGQDIAEIEEEYVVYDSALRLDEGWLDEQPSQDHVSHEFDMRPAPPPHAGFPSTYRPLPADPQIRQPAVFDPALKQFVNAYRAGEPRFVDEQTGNRWRQARWDAMTHLLRLIAAGPWAKHLVLRGSVPLRVWLGDAAREPGDLDFVVTPSAMMMEDRAAGRMLDGIVAAVREHPGGGLRADSVAAEDIWTYERAPGRRLTFAFSTPQVPHGSVQLDFVFNETLPVAPIPIRIPPLHDPIATAPPELALAWKILWLETDKYPQGKDLYDATLLAEFTPISLTLVREVLRRELGAEADSFTAASVLRWRFEWDSFLQEYPGVRGHPTTWQHRLVLALGRSFSRHANQAGD</sequence>
<keyword evidence="2" id="KW-1185">Reference proteome</keyword>
<dbReference type="InterPro" id="IPR014942">
    <property type="entry name" value="AbiEii"/>
</dbReference>
<protein>
    <recommendedName>
        <fullName evidence="3">Nucleotidyl transferase AbiEii/AbiGii toxin family protein</fullName>
    </recommendedName>
</protein>
<evidence type="ECO:0000313" key="2">
    <source>
        <dbReference type="Proteomes" id="UP000612899"/>
    </source>
</evidence>
<dbReference type="Proteomes" id="UP000612899">
    <property type="component" value="Unassembled WGS sequence"/>
</dbReference>
<dbReference type="EMBL" id="BONY01000041">
    <property type="protein sequence ID" value="GIH07892.1"/>
    <property type="molecule type" value="Genomic_DNA"/>
</dbReference>
<gene>
    <name evidence="1" type="ORF">Rhe02_59590</name>
</gene>
<dbReference type="RefSeq" id="WP_203911660.1">
    <property type="nucleotide sequence ID" value="NZ_BONY01000041.1"/>
</dbReference>
<dbReference type="Pfam" id="PF08843">
    <property type="entry name" value="AbiEii"/>
    <property type="match status" value="1"/>
</dbReference>
<reference evidence="1" key="1">
    <citation type="submission" date="2021-01" db="EMBL/GenBank/DDBJ databases">
        <title>Whole genome shotgun sequence of Rhizocola hellebori NBRC 109834.</title>
        <authorList>
            <person name="Komaki H."/>
            <person name="Tamura T."/>
        </authorList>
    </citation>
    <scope>NUCLEOTIDE SEQUENCE</scope>
    <source>
        <strain evidence="1">NBRC 109834</strain>
    </source>
</reference>
<proteinExistence type="predicted"/>
<evidence type="ECO:0008006" key="3">
    <source>
        <dbReference type="Google" id="ProtNLM"/>
    </source>
</evidence>
<organism evidence="1 2">
    <name type="scientific">Rhizocola hellebori</name>
    <dbReference type="NCBI Taxonomy" id="1392758"/>
    <lineage>
        <taxon>Bacteria</taxon>
        <taxon>Bacillati</taxon>
        <taxon>Actinomycetota</taxon>
        <taxon>Actinomycetes</taxon>
        <taxon>Micromonosporales</taxon>
        <taxon>Micromonosporaceae</taxon>
        <taxon>Rhizocola</taxon>
    </lineage>
</organism>
<dbReference type="AlphaFoldDB" id="A0A8J3QD82"/>
<comment type="caution">
    <text evidence="1">The sequence shown here is derived from an EMBL/GenBank/DDBJ whole genome shotgun (WGS) entry which is preliminary data.</text>
</comment>
<name>A0A8J3QD82_9ACTN</name>
<accession>A0A8J3QD82</accession>